<accession>A0A9P6CV61</accession>
<evidence type="ECO:0000256" key="2">
    <source>
        <dbReference type="ARBA" id="ARBA00006375"/>
    </source>
</evidence>
<proteinExistence type="inferred from homology"/>
<reference evidence="12" key="1">
    <citation type="submission" date="2020-11" db="EMBL/GenBank/DDBJ databases">
        <authorList>
            <consortium name="DOE Joint Genome Institute"/>
            <person name="Ahrendt S."/>
            <person name="Riley R."/>
            <person name="Andreopoulos W."/>
            <person name="Labutti K."/>
            <person name="Pangilinan J."/>
            <person name="Ruiz-Duenas F.J."/>
            <person name="Barrasa J.M."/>
            <person name="Sanchez-Garcia M."/>
            <person name="Camarero S."/>
            <person name="Miyauchi S."/>
            <person name="Serrano A."/>
            <person name="Linde D."/>
            <person name="Babiker R."/>
            <person name="Drula E."/>
            <person name="Ayuso-Fernandez I."/>
            <person name="Pacheco R."/>
            <person name="Padilla G."/>
            <person name="Ferreira P."/>
            <person name="Barriuso J."/>
            <person name="Kellner H."/>
            <person name="Castanera R."/>
            <person name="Alfaro M."/>
            <person name="Ramirez L."/>
            <person name="Pisabarro A.G."/>
            <person name="Kuo A."/>
            <person name="Tritt A."/>
            <person name="Lipzen A."/>
            <person name="He G."/>
            <person name="Yan M."/>
            <person name="Ng V."/>
            <person name="Cullen D."/>
            <person name="Martin F."/>
            <person name="Rosso M.-N."/>
            <person name="Henrissat B."/>
            <person name="Hibbett D."/>
            <person name="Martinez A.T."/>
            <person name="Grigoriev I.V."/>
        </authorList>
    </citation>
    <scope>NUCLEOTIDE SEQUENCE</scope>
    <source>
        <strain evidence="12">CIRM-BRFM 674</strain>
    </source>
</reference>
<evidence type="ECO:0000313" key="13">
    <source>
        <dbReference type="Proteomes" id="UP000807469"/>
    </source>
</evidence>
<dbReference type="InterPro" id="IPR023395">
    <property type="entry name" value="MCP_dom_sf"/>
</dbReference>
<keyword evidence="9 10" id="KW-0472">Membrane</keyword>
<dbReference type="GO" id="GO:1990542">
    <property type="term" value="P:mitochondrial transmembrane transport"/>
    <property type="evidence" value="ECO:0007669"/>
    <property type="project" value="InterPro"/>
</dbReference>
<evidence type="ECO:0000256" key="6">
    <source>
        <dbReference type="ARBA" id="ARBA00022792"/>
    </source>
</evidence>
<evidence type="ECO:0000256" key="7">
    <source>
        <dbReference type="ARBA" id="ARBA00022989"/>
    </source>
</evidence>
<dbReference type="Pfam" id="PF00153">
    <property type="entry name" value="Mito_carr"/>
    <property type="match status" value="4"/>
</dbReference>
<dbReference type="PANTHER" id="PTHR45760">
    <property type="entry name" value="FI19922P1-RELATED"/>
    <property type="match status" value="1"/>
</dbReference>
<feature type="repeat" description="Solcar" evidence="10">
    <location>
        <begin position="2"/>
        <end position="136"/>
    </location>
</feature>
<protein>
    <submittedName>
        <fullName evidence="12">Mitochondrial carrier</fullName>
    </submittedName>
</protein>
<dbReference type="InterPro" id="IPR018108">
    <property type="entry name" value="MCP_transmembrane"/>
</dbReference>
<feature type="repeat" description="Solcar" evidence="10">
    <location>
        <begin position="241"/>
        <end position="330"/>
    </location>
</feature>
<dbReference type="SUPFAM" id="SSF103506">
    <property type="entry name" value="Mitochondrial carrier"/>
    <property type="match status" value="1"/>
</dbReference>
<dbReference type="PANTHER" id="PTHR45760:SF2">
    <property type="entry name" value="FI19922P1-RELATED"/>
    <property type="match status" value="1"/>
</dbReference>
<sequence>MDAFQAKLVAAATGSTLTALTMTPFDLVKTRIQTQPIQQRPLFPRPPVNFCCQPSNAAGCVRNMSSLARTMPTEVVCVWDHGMFKAERVNGFFDAVRHVWKAEGARGLWKGVGTTLVIGVPSSSAYILTYDHLLNVVLPPLVSSQTFTPLLAGVIARSAISTIASPLELLRTNLQSTPLSAAKPHTLRSVLSSFRTLVQTHGFQSLWRGLGPTLWRDVPFSGFYWASYETWKRQFLRRGHDGAWVAFISGAVSGTSAALITSPFDVLKTRRQALIMSHSHQTVSKTLPLLLQIVRNEGPSALFAGIVPRVVKIAPACGIMISCFEGVGKLLKAP</sequence>
<evidence type="ECO:0000256" key="9">
    <source>
        <dbReference type="ARBA" id="ARBA00023136"/>
    </source>
</evidence>
<evidence type="ECO:0000256" key="5">
    <source>
        <dbReference type="ARBA" id="ARBA00022737"/>
    </source>
</evidence>
<name>A0A9P6CV61_9AGAR</name>
<evidence type="ECO:0000256" key="3">
    <source>
        <dbReference type="ARBA" id="ARBA00022448"/>
    </source>
</evidence>
<evidence type="ECO:0000256" key="4">
    <source>
        <dbReference type="ARBA" id="ARBA00022692"/>
    </source>
</evidence>
<gene>
    <name evidence="12" type="ORF">BDN70DRAFT_876329</name>
</gene>
<dbReference type="GO" id="GO:0005743">
    <property type="term" value="C:mitochondrial inner membrane"/>
    <property type="evidence" value="ECO:0007669"/>
    <property type="project" value="UniProtKB-SubCell"/>
</dbReference>
<dbReference type="AlphaFoldDB" id="A0A9P6CV61"/>
<evidence type="ECO:0000256" key="8">
    <source>
        <dbReference type="ARBA" id="ARBA00023128"/>
    </source>
</evidence>
<dbReference type="InterPro" id="IPR045315">
    <property type="entry name" value="Mtm1-like"/>
</dbReference>
<evidence type="ECO:0000256" key="10">
    <source>
        <dbReference type="PROSITE-ProRule" id="PRU00282"/>
    </source>
</evidence>
<comment type="similarity">
    <text evidence="2 11">Belongs to the mitochondrial carrier (TC 2.A.29) family.</text>
</comment>
<comment type="subcellular location">
    <subcellularLocation>
        <location evidence="1">Mitochondrion inner membrane</location>
        <topology evidence="1">Multi-pass membrane protein</topology>
    </subcellularLocation>
</comment>
<keyword evidence="13" id="KW-1185">Reference proteome</keyword>
<keyword evidence="7" id="KW-1133">Transmembrane helix</keyword>
<keyword evidence="6" id="KW-0999">Mitochondrion inner membrane</keyword>
<keyword evidence="5" id="KW-0677">Repeat</keyword>
<dbReference type="Proteomes" id="UP000807469">
    <property type="component" value="Unassembled WGS sequence"/>
</dbReference>
<organism evidence="12 13">
    <name type="scientific">Pholiota conissans</name>
    <dbReference type="NCBI Taxonomy" id="109636"/>
    <lineage>
        <taxon>Eukaryota</taxon>
        <taxon>Fungi</taxon>
        <taxon>Dikarya</taxon>
        <taxon>Basidiomycota</taxon>
        <taxon>Agaricomycotina</taxon>
        <taxon>Agaricomycetes</taxon>
        <taxon>Agaricomycetidae</taxon>
        <taxon>Agaricales</taxon>
        <taxon>Agaricineae</taxon>
        <taxon>Strophariaceae</taxon>
        <taxon>Pholiota</taxon>
    </lineage>
</organism>
<dbReference type="EMBL" id="MU155179">
    <property type="protein sequence ID" value="KAF9481371.1"/>
    <property type="molecule type" value="Genomic_DNA"/>
</dbReference>
<keyword evidence="3 11" id="KW-0813">Transport</keyword>
<dbReference type="PROSITE" id="PS50920">
    <property type="entry name" value="SOLCAR"/>
    <property type="match status" value="3"/>
</dbReference>
<keyword evidence="4 10" id="KW-0812">Transmembrane</keyword>
<dbReference type="Gene3D" id="1.50.40.10">
    <property type="entry name" value="Mitochondrial carrier domain"/>
    <property type="match status" value="1"/>
</dbReference>
<dbReference type="OrthoDB" id="1747031at2759"/>
<comment type="caution">
    <text evidence="12">The sequence shown here is derived from an EMBL/GenBank/DDBJ whole genome shotgun (WGS) entry which is preliminary data.</text>
</comment>
<evidence type="ECO:0000313" key="12">
    <source>
        <dbReference type="EMBL" id="KAF9481371.1"/>
    </source>
</evidence>
<keyword evidence="8" id="KW-0496">Mitochondrion</keyword>
<evidence type="ECO:0000256" key="11">
    <source>
        <dbReference type="RuleBase" id="RU000488"/>
    </source>
</evidence>
<feature type="repeat" description="Solcar" evidence="10">
    <location>
        <begin position="144"/>
        <end position="234"/>
    </location>
</feature>
<evidence type="ECO:0000256" key="1">
    <source>
        <dbReference type="ARBA" id="ARBA00004448"/>
    </source>
</evidence>